<protein>
    <recommendedName>
        <fullName evidence="1">PCFS4-like zinc finger domain-containing protein</fullName>
    </recommendedName>
</protein>
<keyword evidence="3" id="KW-1185">Reference proteome</keyword>
<organism evidence="2 3">
    <name type="scientific">Hibiscus sabdariffa</name>
    <name type="common">roselle</name>
    <dbReference type="NCBI Taxonomy" id="183260"/>
    <lineage>
        <taxon>Eukaryota</taxon>
        <taxon>Viridiplantae</taxon>
        <taxon>Streptophyta</taxon>
        <taxon>Embryophyta</taxon>
        <taxon>Tracheophyta</taxon>
        <taxon>Spermatophyta</taxon>
        <taxon>Magnoliopsida</taxon>
        <taxon>eudicotyledons</taxon>
        <taxon>Gunneridae</taxon>
        <taxon>Pentapetalae</taxon>
        <taxon>rosids</taxon>
        <taxon>malvids</taxon>
        <taxon>Malvales</taxon>
        <taxon>Malvaceae</taxon>
        <taxon>Malvoideae</taxon>
        <taxon>Hibiscus</taxon>
    </lineage>
</organism>
<accession>A0ABR2DIK4</accession>
<name>A0ABR2DIK4_9ROSI</name>
<evidence type="ECO:0000313" key="3">
    <source>
        <dbReference type="Proteomes" id="UP001472677"/>
    </source>
</evidence>
<reference evidence="2 3" key="1">
    <citation type="journal article" date="2024" name="G3 (Bethesda)">
        <title>Genome assembly of Hibiscus sabdariffa L. provides insights into metabolisms of medicinal natural products.</title>
        <authorList>
            <person name="Kim T."/>
        </authorList>
    </citation>
    <scope>NUCLEOTIDE SEQUENCE [LARGE SCALE GENOMIC DNA]</scope>
    <source>
        <strain evidence="2">TK-2024</strain>
        <tissue evidence="2">Old leaves</tissue>
    </source>
</reference>
<feature type="domain" description="PCFS4-like zinc finger" evidence="1">
    <location>
        <begin position="48"/>
        <end position="93"/>
    </location>
</feature>
<dbReference type="Pfam" id="PF23228">
    <property type="entry name" value="zf_PCFS4"/>
    <property type="match status" value="1"/>
</dbReference>
<dbReference type="Proteomes" id="UP001472677">
    <property type="component" value="Unassembled WGS sequence"/>
</dbReference>
<gene>
    <name evidence="2" type="ORF">V6N12_046415</name>
</gene>
<dbReference type="PANTHER" id="PTHR15921:SF3">
    <property type="entry name" value="PRE-MRNA CLEAVAGE COMPLEX 2 PROTEIN PCF11"/>
    <property type="match status" value="1"/>
</dbReference>
<dbReference type="InterPro" id="IPR057242">
    <property type="entry name" value="PCFS4-like"/>
</dbReference>
<dbReference type="InterPro" id="IPR045154">
    <property type="entry name" value="PCF11-like"/>
</dbReference>
<sequence>MKRAELKGSDRALRGWYAQSDDWIAGKTWQLVFESTGSVNQSEMTTDEAELMVPADENQYACMLCGELFGDFFSQDRGEWMFKGAVYLKAETNQI</sequence>
<comment type="caution">
    <text evidence="2">The sequence shown here is derived from an EMBL/GenBank/DDBJ whole genome shotgun (WGS) entry which is preliminary data.</text>
</comment>
<dbReference type="PANTHER" id="PTHR15921">
    <property type="entry name" value="PRE-MRNA CLEAVAGE COMPLEX II"/>
    <property type="match status" value="1"/>
</dbReference>
<proteinExistence type="predicted"/>
<evidence type="ECO:0000259" key="1">
    <source>
        <dbReference type="Pfam" id="PF23228"/>
    </source>
</evidence>
<evidence type="ECO:0000313" key="2">
    <source>
        <dbReference type="EMBL" id="KAK8540122.1"/>
    </source>
</evidence>
<dbReference type="EMBL" id="JBBPBM010000025">
    <property type="protein sequence ID" value="KAK8540122.1"/>
    <property type="molecule type" value="Genomic_DNA"/>
</dbReference>